<dbReference type="Proteomes" id="UP000195696">
    <property type="component" value="Unassembled WGS sequence"/>
</dbReference>
<dbReference type="GO" id="GO:0005886">
    <property type="term" value="C:plasma membrane"/>
    <property type="evidence" value="ECO:0007669"/>
    <property type="project" value="UniProtKB-SubCell"/>
</dbReference>
<accession>A0A1G4ESN0</accession>
<feature type="transmembrane region" description="Helical" evidence="6">
    <location>
        <begin position="283"/>
        <end position="300"/>
    </location>
</feature>
<protein>
    <submittedName>
        <fullName evidence="7">Major facilitator superfamily MFS_1</fullName>
    </submittedName>
</protein>
<keyword evidence="3 6" id="KW-0812">Transmembrane</keyword>
<name>A0A1G4ESN0_BACMY</name>
<evidence type="ECO:0000256" key="5">
    <source>
        <dbReference type="ARBA" id="ARBA00023136"/>
    </source>
</evidence>
<proteinExistence type="predicted"/>
<gene>
    <name evidence="7" type="ORF">BWGO95_03318</name>
</gene>
<evidence type="ECO:0000313" key="8">
    <source>
        <dbReference type="Proteomes" id="UP000195696"/>
    </source>
</evidence>
<evidence type="ECO:0000256" key="3">
    <source>
        <dbReference type="ARBA" id="ARBA00022692"/>
    </source>
</evidence>
<dbReference type="RefSeq" id="WP_088099324.1">
    <property type="nucleotide sequence ID" value="NZ_FMAK01000037.1"/>
</dbReference>
<dbReference type="PANTHER" id="PTHR23513:SF6">
    <property type="entry name" value="MAJOR FACILITATOR SUPERFAMILY ASSOCIATED DOMAIN-CONTAINING PROTEIN"/>
    <property type="match status" value="1"/>
</dbReference>
<sequence>MKTYSKSFKALWMGEVVSEFGGAAGGILNGLLLYQVTGSKEWMGALWLIYFIPSLLLQSISTPFLNYVVKEKVLRNIQLIRSFAYLLPLVGYITDKYTGTILGLIILQCTLGLVQPIYASISFSLLPDICKEEELTQANGLLDATIRLMSFIAPGATSLLLLVGPVHFIYVFSSIMFFISFLSLLQIPIRSTEKVDTWSKKFWWAEMKTGYRIFFKYPYLLKLSLLSSTVQFAVGAAMVIGIPFIKGELNGHSWEYAIFSGAFPIGYALGMVLLTRVPKTPQTMYLGLIGGGLSFVLLFFVHSIPLAWICELFGGIAFPLFNAQSAAAFQREAPKDRLPQLSAVRLLFLRITMPIGIVFASSSFLHMNIRQIYGIAGVIIILPGLFYLLSSLSQRKLPVNKEKKTS</sequence>
<evidence type="ECO:0000256" key="6">
    <source>
        <dbReference type="SAM" id="Phobius"/>
    </source>
</evidence>
<organism evidence="7 8">
    <name type="scientific">Bacillus mycoides</name>
    <dbReference type="NCBI Taxonomy" id="1405"/>
    <lineage>
        <taxon>Bacteria</taxon>
        <taxon>Bacillati</taxon>
        <taxon>Bacillota</taxon>
        <taxon>Bacilli</taxon>
        <taxon>Bacillales</taxon>
        <taxon>Bacillaceae</taxon>
        <taxon>Bacillus</taxon>
        <taxon>Bacillus cereus group</taxon>
    </lineage>
</organism>
<keyword evidence="5 6" id="KW-0472">Membrane</keyword>
<dbReference type="GO" id="GO:0022857">
    <property type="term" value="F:transmembrane transporter activity"/>
    <property type="evidence" value="ECO:0007669"/>
    <property type="project" value="InterPro"/>
</dbReference>
<reference evidence="7 8" key="1">
    <citation type="submission" date="2016-08" db="EMBL/GenBank/DDBJ databases">
        <authorList>
            <person name="Seilhamer J.J."/>
        </authorList>
    </citation>
    <scope>NUCLEOTIDE SEQUENCE [LARGE SCALE GENOMIC DNA]</scope>
    <source>
        <strain evidence="7 8">SDA_GO95</strain>
    </source>
</reference>
<feature type="transmembrane region" description="Helical" evidence="6">
    <location>
        <begin position="12"/>
        <end position="34"/>
    </location>
</feature>
<dbReference type="EMBL" id="FMAK01000037">
    <property type="protein sequence ID" value="SCB69166.1"/>
    <property type="molecule type" value="Genomic_DNA"/>
</dbReference>
<dbReference type="PANTHER" id="PTHR23513">
    <property type="entry name" value="INTEGRAL MEMBRANE EFFLUX PROTEIN-RELATED"/>
    <property type="match status" value="1"/>
</dbReference>
<dbReference type="InterPro" id="IPR011701">
    <property type="entry name" value="MFS"/>
</dbReference>
<feature type="transmembrane region" description="Helical" evidence="6">
    <location>
        <begin position="219"/>
        <end position="244"/>
    </location>
</feature>
<evidence type="ECO:0000256" key="2">
    <source>
        <dbReference type="ARBA" id="ARBA00022475"/>
    </source>
</evidence>
<dbReference type="SUPFAM" id="SSF103473">
    <property type="entry name" value="MFS general substrate transporter"/>
    <property type="match status" value="1"/>
</dbReference>
<feature type="transmembrane region" description="Helical" evidence="6">
    <location>
        <begin position="168"/>
        <end position="185"/>
    </location>
</feature>
<feature type="transmembrane region" description="Helical" evidence="6">
    <location>
        <begin position="76"/>
        <end position="94"/>
    </location>
</feature>
<keyword evidence="2" id="KW-1003">Cell membrane</keyword>
<dbReference type="AlphaFoldDB" id="A0A1G4ESN0"/>
<evidence type="ECO:0000256" key="4">
    <source>
        <dbReference type="ARBA" id="ARBA00022989"/>
    </source>
</evidence>
<evidence type="ECO:0000313" key="7">
    <source>
        <dbReference type="EMBL" id="SCB69166.1"/>
    </source>
</evidence>
<dbReference type="Gene3D" id="1.20.1250.20">
    <property type="entry name" value="MFS general substrate transporter like domains"/>
    <property type="match status" value="1"/>
</dbReference>
<comment type="subcellular location">
    <subcellularLocation>
        <location evidence="1">Cell membrane</location>
        <topology evidence="1">Multi-pass membrane protein</topology>
    </subcellularLocation>
</comment>
<feature type="transmembrane region" description="Helical" evidence="6">
    <location>
        <begin position="371"/>
        <end position="389"/>
    </location>
</feature>
<feature type="transmembrane region" description="Helical" evidence="6">
    <location>
        <begin position="344"/>
        <end position="365"/>
    </location>
</feature>
<keyword evidence="4 6" id="KW-1133">Transmembrane helix</keyword>
<feature type="transmembrane region" description="Helical" evidence="6">
    <location>
        <begin position="46"/>
        <end position="69"/>
    </location>
</feature>
<dbReference type="InterPro" id="IPR036259">
    <property type="entry name" value="MFS_trans_sf"/>
</dbReference>
<dbReference type="Pfam" id="PF07690">
    <property type="entry name" value="MFS_1"/>
    <property type="match status" value="1"/>
</dbReference>
<evidence type="ECO:0000256" key="1">
    <source>
        <dbReference type="ARBA" id="ARBA00004651"/>
    </source>
</evidence>
<feature type="transmembrane region" description="Helical" evidence="6">
    <location>
        <begin position="256"/>
        <end position="274"/>
    </location>
</feature>
<dbReference type="CDD" id="cd06173">
    <property type="entry name" value="MFS_MefA_like"/>
    <property type="match status" value="1"/>
</dbReference>
<feature type="transmembrane region" description="Helical" evidence="6">
    <location>
        <begin position="100"/>
        <end position="123"/>
    </location>
</feature>